<dbReference type="EMBL" id="CP012672">
    <property type="protein sequence ID" value="AUX37851.1"/>
    <property type="molecule type" value="Genomic_DNA"/>
</dbReference>
<accession>A0A4P2R5C1</accession>
<dbReference type="AlphaFoldDB" id="A0A4P2R5C1"/>
<sequence>MATDQSAADPERARRIRAGAKHEEVDGYLARDLVIRPTNLSPEEAWSLAESREGESRMVAFAGILPDLPDEMRAKAVREVMAAYWAHGDRLALRILAACAPWMPLADAARVLCNELGNDWTDEYPGMLVGFGSLTELSPLVRRLGGTAALVGVARAIADVGRWLP</sequence>
<dbReference type="Proteomes" id="UP000295497">
    <property type="component" value="Chromosome"/>
</dbReference>
<protein>
    <recommendedName>
        <fullName evidence="3">PBS lyase</fullName>
    </recommendedName>
</protein>
<evidence type="ECO:0000313" key="1">
    <source>
        <dbReference type="EMBL" id="AUX37851.1"/>
    </source>
</evidence>
<gene>
    <name evidence="1" type="ORF">SOCE836_100870</name>
</gene>
<proteinExistence type="predicted"/>
<evidence type="ECO:0008006" key="3">
    <source>
        <dbReference type="Google" id="ProtNLM"/>
    </source>
</evidence>
<name>A0A4P2R5C1_SORCE</name>
<evidence type="ECO:0000313" key="2">
    <source>
        <dbReference type="Proteomes" id="UP000295497"/>
    </source>
</evidence>
<reference evidence="1 2" key="1">
    <citation type="submission" date="2015-09" db="EMBL/GenBank/DDBJ databases">
        <title>Sorangium comparison.</title>
        <authorList>
            <person name="Zaburannyi N."/>
            <person name="Bunk B."/>
            <person name="Overmann J."/>
            <person name="Mueller R."/>
        </authorList>
    </citation>
    <scope>NUCLEOTIDE SEQUENCE [LARGE SCALE GENOMIC DNA]</scope>
    <source>
        <strain evidence="1 2">So ce836</strain>
    </source>
</reference>
<organism evidence="1 2">
    <name type="scientific">Sorangium cellulosum</name>
    <name type="common">Polyangium cellulosum</name>
    <dbReference type="NCBI Taxonomy" id="56"/>
    <lineage>
        <taxon>Bacteria</taxon>
        <taxon>Pseudomonadati</taxon>
        <taxon>Myxococcota</taxon>
        <taxon>Polyangia</taxon>
        <taxon>Polyangiales</taxon>
        <taxon>Polyangiaceae</taxon>
        <taxon>Sorangium</taxon>
    </lineage>
</organism>